<dbReference type="Proteomes" id="UP000000753">
    <property type="component" value="Chromosome"/>
</dbReference>
<keyword evidence="1" id="KW-0472">Membrane</keyword>
<keyword evidence="4" id="KW-1185">Reference proteome</keyword>
<name>B8CKA3_SHEPW</name>
<dbReference type="Gene3D" id="1.20.144.10">
    <property type="entry name" value="Phosphatidic acid phosphatase type 2/haloperoxidase"/>
    <property type="match status" value="1"/>
</dbReference>
<evidence type="ECO:0000256" key="1">
    <source>
        <dbReference type="SAM" id="Phobius"/>
    </source>
</evidence>
<feature type="transmembrane region" description="Helical" evidence="1">
    <location>
        <begin position="85"/>
        <end position="105"/>
    </location>
</feature>
<dbReference type="Pfam" id="PF01569">
    <property type="entry name" value="PAP2"/>
    <property type="match status" value="1"/>
</dbReference>
<feature type="transmembrane region" description="Helical" evidence="1">
    <location>
        <begin position="225"/>
        <end position="247"/>
    </location>
</feature>
<proteinExistence type="predicted"/>
<protein>
    <submittedName>
        <fullName evidence="3">Phosphoesterase, PA-phosphatase-like protein</fullName>
    </submittedName>
</protein>
<feature type="transmembrane region" description="Helical" evidence="1">
    <location>
        <begin position="48"/>
        <end position="65"/>
    </location>
</feature>
<accession>B8CKA3</accession>
<keyword evidence="1" id="KW-0812">Transmembrane</keyword>
<organism evidence="3 4">
    <name type="scientific">Shewanella piezotolerans (strain WP3 / JCM 13877)</name>
    <dbReference type="NCBI Taxonomy" id="225849"/>
    <lineage>
        <taxon>Bacteria</taxon>
        <taxon>Pseudomonadati</taxon>
        <taxon>Pseudomonadota</taxon>
        <taxon>Gammaproteobacteria</taxon>
        <taxon>Alteromonadales</taxon>
        <taxon>Shewanellaceae</taxon>
        <taxon>Shewanella</taxon>
    </lineage>
</organism>
<dbReference type="InterPro" id="IPR000326">
    <property type="entry name" value="PAP2/HPO"/>
</dbReference>
<dbReference type="HOGENOM" id="CLU_072573_6_1_6"/>
<gene>
    <name evidence="3" type="ordered locus">swp_1146</name>
</gene>
<dbReference type="SMART" id="SM00014">
    <property type="entry name" value="acidPPc"/>
    <property type="match status" value="1"/>
</dbReference>
<sequence length="252" mass="28229">MYLSVSVPKLYAPKNFNAKPLMSMIRLALAKLSLPVSPASNMSTRTHIWLYLAAVSLTVFSVMFLDRNIATWMHQNSHASHIFKPLSQMPLLFEILSALVIISCLTSKGRKHFSSLAFSLGITLILATTFRLGAKFIFGRTWPETWIHTDTGSNPSWINDGIEGFHPFAEGLAYNSFPSGHALFTYALVSVFWWRFPQLKIVWILAMLGAIVGQLGQNYHYLGDLVAGATLGIFTAHVSIKLTCYFIQQLER</sequence>
<reference evidence="3 4" key="1">
    <citation type="journal article" date="2008" name="PLoS ONE">
        <title>Environmental adaptation: genomic analysis of the piezotolerant and psychrotolerant deep-sea iron reducing bacterium Shewanella piezotolerans WP3.</title>
        <authorList>
            <person name="Wang F."/>
            <person name="Wang J."/>
            <person name="Jian H."/>
            <person name="Zhang B."/>
            <person name="Li S."/>
            <person name="Wang F."/>
            <person name="Zeng X."/>
            <person name="Gao L."/>
            <person name="Bartlett D.H."/>
            <person name="Yu J."/>
            <person name="Hu S."/>
            <person name="Xiao X."/>
        </authorList>
    </citation>
    <scope>NUCLEOTIDE SEQUENCE [LARGE SCALE GENOMIC DNA]</scope>
    <source>
        <strain evidence="4">WP3 / JCM 13877</strain>
    </source>
</reference>
<dbReference type="SUPFAM" id="SSF48317">
    <property type="entry name" value="Acid phosphatase/Vanadium-dependent haloperoxidase"/>
    <property type="match status" value="1"/>
</dbReference>
<feature type="transmembrane region" description="Helical" evidence="1">
    <location>
        <begin position="117"/>
        <end position="138"/>
    </location>
</feature>
<dbReference type="InterPro" id="IPR036938">
    <property type="entry name" value="PAP2/HPO_sf"/>
</dbReference>
<feature type="domain" description="Phosphatidic acid phosphatase type 2/haloperoxidase" evidence="2">
    <location>
        <begin position="120"/>
        <end position="240"/>
    </location>
</feature>
<feature type="transmembrane region" description="Helical" evidence="1">
    <location>
        <begin position="172"/>
        <end position="194"/>
    </location>
</feature>
<evidence type="ECO:0000313" key="4">
    <source>
        <dbReference type="Proteomes" id="UP000000753"/>
    </source>
</evidence>
<feature type="transmembrane region" description="Helical" evidence="1">
    <location>
        <begin position="201"/>
        <end position="219"/>
    </location>
</feature>
<dbReference type="eggNOG" id="COG0671">
    <property type="taxonomic scope" value="Bacteria"/>
</dbReference>
<keyword evidence="1" id="KW-1133">Transmembrane helix</keyword>
<dbReference type="KEGG" id="swp:swp_1146"/>
<dbReference type="EMBL" id="CP000472">
    <property type="protein sequence ID" value="ACJ27943.1"/>
    <property type="molecule type" value="Genomic_DNA"/>
</dbReference>
<dbReference type="AlphaFoldDB" id="B8CKA3"/>
<dbReference type="STRING" id="225849.swp_1146"/>
<evidence type="ECO:0000313" key="3">
    <source>
        <dbReference type="EMBL" id="ACJ27943.1"/>
    </source>
</evidence>
<evidence type="ECO:0000259" key="2">
    <source>
        <dbReference type="SMART" id="SM00014"/>
    </source>
</evidence>